<reference evidence="1 2" key="1">
    <citation type="submission" date="2024-01" db="EMBL/GenBank/DDBJ databases">
        <title>Genome assemblies of Stephania.</title>
        <authorList>
            <person name="Yang L."/>
        </authorList>
    </citation>
    <scope>NUCLEOTIDE SEQUENCE [LARGE SCALE GENOMIC DNA]</scope>
    <source>
        <strain evidence="1">QJT</strain>
        <tissue evidence="1">Leaf</tissue>
    </source>
</reference>
<keyword evidence="2" id="KW-1185">Reference proteome</keyword>
<dbReference type="Proteomes" id="UP001417504">
    <property type="component" value="Unassembled WGS sequence"/>
</dbReference>
<accession>A0AAP0EEK5</accession>
<organism evidence="1 2">
    <name type="scientific">Stephania japonica</name>
    <dbReference type="NCBI Taxonomy" id="461633"/>
    <lineage>
        <taxon>Eukaryota</taxon>
        <taxon>Viridiplantae</taxon>
        <taxon>Streptophyta</taxon>
        <taxon>Embryophyta</taxon>
        <taxon>Tracheophyta</taxon>
        <taxon>Spermatophyta</taxon>
        <taxon>Magnoliopsida</taxon>
        <taxon>Ranunculales</taxon>
        <taxon>Menispermaceae</taxon>
        <taxon>Menispermoideae</taxon>
        <taxon>Cissampelideae</taxon>
        <taxon>Stephania</taxon>
    </lineage>
</organism>
<comment type="caution">
    <text evidence="1">The sequence shown here is derived from an EMBL/GenBank/DDBJ whole genome shotgun (WGS) entry which is preliminary data.</text>
</comment>
<dbReference type="EMBL" id="JBBNAE010000010">
    <property type="protein sequence ID" value="KAK9090725.1"/>
    <property type="molecule type" value="Genomic_DNA"/>
</dbReference>
<sequence length="65" mass="7138">MPITLKDVSILLKIPVTGKVVAVEKFSSYTEESPHKEAIELVSKLLEVTLDEAKEEVNITNGLTV</sequence>
<gene>
    <name evidence="1" type="ORF">Sjap_023902</name>
</gene>
<proteinExistence type="predicted"/>
<evidence type="ECO:0000313" key="2">
    <source>
        <dbReference type="Proteomes" id="UP001417504"/>
    </source>
</evidence>
<evidence type="ECO:0000313" key="1">
    <source>
        <dbReference type="EMBL" id="KAK9090725.1"/>
    </source>
</evidence>
<name>A0AAP0EEK5_9MAGN</name>
<protein>
    <submittedName>
        <fullName evidence="1">Uncharacterized protein</fullName>
    </submittedName>
</protein>
<dbReference type="AlphaFoldDB" id="A0AAP0EEK5"/>